<evidence type="ECO:0000313" key="3">
    <source>
        <dbReference type="Proteomes" id="UP001501490"/>
    </source>
</evidence>
<evidence type="ECO:0000259" key="1">
    <source>
        <dbReference type="PROSITE" id="PS50271"/>
    </source>
</evidence>
<feature type="domain" description="UBP-type" evidence="1">
    <location>
        <begin position="2"/>
        <end position="87"/>
    </location>
</feature>
<organism evidence="2 3">
    <name type="scientific">Microlunatus ginsengisoli</name>
    <dbReference type="NCBI Taxonomy" id="363863"/>
    <lineage>
        <taxon>Bacteria</taxon>
        <taxon>Bacillati</taxon>
        <taxon>Actinomycetota</taxon>
        <taxon>Actinomycetes</taxon>
        <taxon>Propionibacteriales</taxon>
        <taxon>Propionibacteriaceae</taxon>
        <taxon>Microlunatus</taxon>
    </lineage>
</organism>
<gene>
    <name evidence="2" type="ORF">GCM10022236_50170</name>
</gene>
<dbReference type="RefSeq" id="WP_344809839.1">
    <property type="nucleotide sequence ID" value="NZ_BAABAB010000051.1"/>
</dbReference>
<dbReference type="PROSITE" id="PS50271">
    <property type="entry name" value="ZF_UBP"/>
    <property type="match status" value="1"/>
</dbReference>
<dbReference type="Pfam" id="PF02148">
    <property type="entry name" value="zf-UBP"/>
    <property type="match status" value="1"/>
</dbReference>
<evidence type="ECO:0000313" key="2">
    <source>
        <dbReference type="EMBL" id="GAA3641469.1"/>
    </source>
</evidence>
<reference evidence="3" key="1">
    <citation type="journal article" date="2019" name="Int. J. Syst. Evol. Microbiol.">
        <title>The Global Catalogue of Microorganisms (GCM) 10K type strain sequencing project: providing services to taxonomists for standard genome sequencing and annotation.</title>
        <authorList>
            <consortium name="The Broad Institute Genomics Platform"/>
            <consortium name="The Broad Institute Genome Sequencing Center for Infectious Disease"/>
            <person name="Wu L."/>
            <person name="Ma J."/>
        </authorList>
    </citation>
    <scope>NUCLEOTIDE SEQUENCE [LARGE SCALE GENOMIC DNA]</scope>
    <source>
        <strain evidence="3">JCM 16929</strain>
    </source>
</reference>
<dbReference type="InterPro" id="IPR013083">
    <property type="entry name" value="Znf_RING/FYVE/PHD"/>
</dbReference>
<name>A0ABP7AWS7_9ACTN</name>
<dbReference type="Gene3D" id="3.30.40.10">
    <property type="entry name" value="Zinc/RING finger domain, C3HC4 (zinc finger)"/>
    <property type="match status" value="1"/>
</dbReference>
<accession>A0ABP7AWS7</accession>
<comment type="caution">
    <text evidence="2">The sequence shown here is derived from an EMBL/GenBank/DDBJ whole genome shotgun (WGS) entry which is preliminary data.</text>
</comment>
<dbReference type="Proteomes" id="UP001501490">
    <property type="component" value="Unassembled WGS sequence"/>
</dbReference>
<dbReference type="InterPro" id="IPR001607">
    <property type="entry name" value="Znf_UBP"/>
</dbReference>
<dbReference type="SUPFAM" id="SSF57850">
    <property type="entry name" value="RING/U-box"/>
    <property type="match status" value="1"/>
</dbReference>
<dbReference type="EMBL" id="BAABAB010000051">
    <property type="protein sequence ID" value="GAA3641469.1"/>
    <property type="molecule type" value="Genomic_DNA"/>
</dbReference>
<keyword evidence="3" id="KW-1185">Reference proteome</keyword>
<protein>
    <submittedName>
        <fullName evidence="2">UBP-type zinc finger domain-containing protein</fullName>
    </submittedName>
</protein>
<proteinExistence type="predicted"/>
<sequence>MATCDHLEASPLTQVPDGFEPICLDCIENGGQWVHLRRCLTCNHVACCDSSPARHATAHFHATDHPVITSAEPGERWRWCYLDEVGA</sequence>